<evidence type="ECO:0000256" key="6">
    <source>
        <dbReference type="SAM" id="Phobius"/>
    </source>
</evidence>
<dbReference type="InterPro" id="IPR036259">
    <property type="entry name" value="MFS_trans_sf"/>
</dbReference>
<accession>A0AA38CSF6</accession>
<feature type="transmembrane region" description="Helical" evidence="6">
    <location>
        <begin position="523"/>
        <end position="544"/>
    </location>
</feature>
<evidence type="ECO:0000256" key="5">
    <source>
        <dbReference type="ARBA" id="ARBA00023136"/>
    </source>
</evidence>
<reference evidence="8 9" key="1">
    <citation type="journal article" date="2021" name="Nat. Plants">
        <title>The Taxus genome provides insights into paclitaxel biosynthesis.</title>
        <authorList>
            <person name="Xiong X."/>
            <person name="Gou J."/>
            <person name="Liao Q."/>
            <person name="Li Y."/>
            <person name="Zhou Q."/>
            <person name="Bi G."/>
            <person name="Li C."/>
            <person name="Du R."/>
            <person name="Wang X."/>
            <person name="Sun T."/>
            <person name="Guo L."/>
            <person name="Liang H."/>
            <person name="Lu P."/>
            <person name="Wu Y."/>
            <person name="Zhang Z."/>
            <person name="Ro D.K."/>
            <person name="Shang Y."/>
            <person name="Huang S."/>
            <person name="Yan J."/>
        </authorList>
    </citation>
    <scope>NUCLEOTIDE SEQUENCE [LARGE SCALE GENOMIC DNA]</scope>
    <source>
        <strain evidence="8">Ta-2019</strain>
    </source>
</reference>
<feature type="transmembrane region" description="Helical" evidence="6">
    <location>
        <begin position="275"/>
        <end position="297"/>
    </location>
</feature>
<dbReference type="EMBL" id="JAHRHJ020000008">
    <property type="protein sequence ID" value="KAH9304907.1"/>
    <property type="molecule type" value="Genomic_DNA"/>
</dbReference>
<feature type="transmembrane region" description="Helical" evidence="6">
    <location>
        <begin position="88"/>
        <end position="110"/>
    </location>
</feature>
<gene>
    <name evidence="8" type="ORF">KI387_009311</name>
</gene>
<keyword evidence="5 6" id="KW-0472">Membrane</keyword>
<evidence type="ECO:0000256" key="7">
    <source>
        <dbReference type="SAM" id="SignalP"/>
    </source>
</evidence>
<comment type="subcellular location">
    <subcellularLocation>
        <location evidence="1">Membrane</location>
        <topology evidence="1">Multi-pass membrane protein</topology>
    </subcellularLocation>
</comment>
<evidence type="ECO:0000313" key="8">
    <source>
        <dbReference type="EMBL" id="KAH9304907.1"/>
    </source>
</evidence>
<dbReference type="InterPro" id="IPR000109">
    <property type="entry name" value="POT_fam"/>
</dbReference>
<feature type="transmembrane region" description="Helical" evidence="6">
    <location>
        <begin position="160"/>
        <end position="178"/>
    </location>
</feature>
<dbReference type="AlphaFoldDB" id="A0AA38CSF6"/>
<dbReference type="Proteomes" id="UP000824469">
    <property type="component" value="Unassembled WGS sequence"/>
</dbReference>
<sequence length="647" mass="72166">MQLMVVPLMELFVAHGIDCEFWQYYNYNSKTVLKLQNSSESCPPSVEDRDPPPKLRMETNIYGKDSVTVDEKVDWKGRPARRGKHGGFRAAIFVYASYGFETMAFTGNALNLVTYFHGVMHYNLADSATTLTNFVGAAYLLSVFGAILSDTYTGRFKAGAIFGCIELTGFAVLTFQAHNGYLKPSPCNIFNPDSVCKRVRGGKAALLFFALYLISIGSGGFRAALLAHGADQFDERHSKERLQMSSYFNWILFSANSGSLIAAMTIVWIENNKGWDAGFGVSTAVVFLAVLSLVLGVTRYRLQIPTSSPLIQIVQVFVAAFFKRKTSLPQTESVLYEVHDEDKERIPHTKQFRFLDKAAIVLPSDIDSGGQVNRWRLCTVTQVEEAKFLIRMVPILSSAIVMNTCLAQLQTFSVQQGVTMDTNLGNNFKIPPASLAVVTVPFMLLLTPIYDKIFVPFARKITGHPTGITKLQRIGVGLILCSLSMAVAGMVELKRKHVAKSHKLLDAISVSQPLPISVFWLGFQYLIFGVSDIFAYVGLAEFFYSEAPSGMKTISTAFSMWSFSLGYFLSSVLVKAVNAATRNFTASRGWLGGNNLNRNHLELFYWFLSLTCVLNFLNYLYWAKWYKYKAEMTQRGVVLNAREGLKI</sequence>
<feature type="transmembrane region" description="Helical" evidence="6">
    <location>
        <begin position="247"/>
        <end position="269"/>
    </location>
</feature>
<feature type="signal peptide" evidence="7">
    <location>
        <begin position="1"/>
        <end position="19"/>
    </location>
</feature>
<keyword evidence="7" id="KW-0732">Signal</keyword>
<feature type="transmembrane region" description="Helical" evidence="6">
    <location>
        <begin position="388"/>
        <end position="410"/>
    </location>
</feature>
<evidence type="ECO:0000256" key="1">
    <source>
        <dbReference type="ARBA" id="ARBA00004141"/>
    </source>
</evidence>
<name>A0AA38CSF6_TAXCH</name>
<comment type="caution">
    <text evidence="8">The sequence shown here is derived from an EMBL/GenBank/DDBJ whole genome shotgun (WGS) entry which is preliminary data.</text>
</comment>
<comment type="similarity">
    <text evidence="2">Belongs to the major facilitator superfamily. Proton-dependent oligopeptide transporter (POT/PTR) (TC 2.A.17) family.</text>
</comment>
<keyword evidence="4 6" id="KW-1133">Transmembrane helix</keyword>
<feature type="transmembrane region" description="Helical" evidence="6">
    <location>
        <begin position="430"/>
        <end position="450"/>
    </location>
</feature>
<feature type="transmembrane region" description="Helical" evidence="6">
    <location>
        <begin position="130"/>
        <end position="148"/>
    </location>
</feature>
<evidence type="ECO:0000256" key="2">
    <source>
        <dbReference type="ARBA" id="ARBA00005982"/>
    </source>
</evidence>
<dbReference type="Pfam" id="PF00854">
    <property type="entry name" value="PTR2"/>
    <property type="match status" value="1"/>
</dbReference>
<feature type="transmembrane region" description="Helical" evidence="6">
    <location>
        <begin position="556"/>
        <end position="574"/>
    </location>
</feature>
<dbReference type="GO" id="GO:0022857">
    <property type="term" value="F:transmembrane transporter activity"/>
    <property type="evidence" value="ECO:0007669"/>
    <property type="project" value="InterPro"/>
</dbReference>
<dbReference type="SUPFAM" id="SSF103473">
    <property type="entry name" value="MFS general substrate transporter"/>
    <property type="match status" value="2"/>
</dbReference>
<evidence type="ECO:0000256" key="4">
    <source>
        <dbReference type="ARBA" id="ARBA00022989"/>
    </source>
</evidence>
<evidence type="ECO:0000313" key="9">
    <source>
        <dbReference type="Proteomes" id="UP000824469"/>
    </source>
</evidence>
<organism evidence="8 9">
    <name type="scientific">Taxus chinensis</name>
    <name type="common">Chinese yew</name>
    <name type="synonym">Taxus wallichiana var. chinensis</name>
    <dbReference type="NCBI Taxonomy" id="29808"/>
    <lineage>
        <taxon>Eukaryota</taxon>
        <taxon>Viridiplantae</taxon>
        <taxon>Streptophyta</taxon>
        <taxon>Embryophyta</taxon>
        <taxon>Tracheophyta</taxon>
        <taxon>Spermatophyta</taxon>
        <taxon>Pinopsida</taxon>
        <taxon>Pinidae</taxon>
        <taxon>Conifers II</taxon>
        <taxon>Cupressales</taxon>
        <taxon>Taxaceae</taxon>
        <taxon>Taxus</taxon>
    </lineage>
</organism>
<keyword evidence="3 6" id="KW-0812">Transmembrane</keyword>
<dbReference type="OMA" id="TIVWIEN"/>
<feature type="transmembrane region" description="Helical" evidence="6">
    <location>
        <begin position="471"/>
        <end position="491"/>
    </location>
</feature>
<feature type="transmembrane region" description="Helical" evidence="6">
    <location>
        <begin position="603"/>
        <end position="622"/>
    </location>
</feature>
<keyword evidence="9" id="KW-1185">Reference proteome</keyword>
<feature type="chain" id="PRO_5041273013" evidence="7">
    <location>
        <begin position="20"/>
        <end position="647"/>
    </location>
</feature>
<feature type="transmembrane region" description="Helical" evidence="6">
    <location>
        <begin position="204"/>
        <end position="226"/>
    </location>
</feature>
<protein>
    <submittedName>
        <fullName evidence="8">Uncharacterized protein</fullName>
    </submittedName>
</protein>
<evidence type="ECO:0000256" key="3">
    <source>
        <dbReference type="ARBA" id="ARBA00022692"/>
    </source>
</evidence>
<dbReference type="Gene3D" id="1.20.1250.20">
    <property type="entry name" value="MFS general substrate transporter like domains"/>
    <property type="match status" value="1"/>
</dbReference>
<proteinExistence type="inferred from homology"/>
<dbReference type="PANTHER" id="PTHR11654">
    <property type="entry name" value="OLIGOPEPTIDE TRANSPORTER-RELATED"/>
    <property type="match status" value="1"/>
</dbReference>
<dbReference type="GO" id="GO:0016020">
    <property type="term" value="C:membrane"/>
    <property type="evidence" value="ECO:0007669"/>
    <property type="project" value="UniProtKB-SubCell"/>
</dbReference>